<sequence>MLRRLRDDRSGIGGVEFALLAPMLIVIYLMAFELTLAFNTSKRATMAASTVADIVSRTDSVVKADLTDMVDVADAIFAPYSPNNLSLKITGVKVDSAKAAKVAWSWSNSGTAPYAVGTAVSIPSDMLAADIFLIRTELSVSHELLMFLPSMSGQELKSLTISREFFFRQRINDEVKCGDC</sequence>
<dbReference type="EMBL" id="JABBGK010000002">
    <property type="protein sequence ID" value="NML75252.1"/>
    <property type="molecule type" value="Genomic_DNA"/>
</dbReference>
<accession>A0A7Y0FW95</accession>
<proteinExistence type="predicted"/>
<reference evidence="3 4" key="1">
    <citation type="submission" date="2020-04" db="EMBL/GenBank/DDBJ databases">
        <title>Rhizobium sp. S-51 isolated from soil.</title>
        <authorList>
            <person name="Dahal R.H."/>
        </authorList>
    </citation>
    <scope>NUCLEOTIDE SEQUENCE [LARGE SCALE GENOMIC DNA]</scope>
    <source>
        <strain evidence="3 4">S-51</strain>
    </source>
</reference>
<keyword evidence="4" id="KW-1185">Reference proteome</keyword>
<dbReference type="Pfam" id="PF07811">
    <property type="entry name" value="TadE"/>
    <property type="match status" value="1"/>
</dbReference>
<comment type="caution">
    <text evidence="3">The sequence shown here is derived from an EMBL/GenBank/DDBJ whole genome shotgun (WGS) entry which is preliminary data.</text>
</comment>
<evidence type="ECO:0000313" key="3">
    <source>
        <dbReference type="EMBL" id="NML75252.1"/>
    </source>
</evidence>
<keyword evidence="1" id="KW-0812">Transmembrane</keyword>
<gene>
    <name evidence="3" type="ORF">HHL25_14060</name>
</gene>
<dbReference type="InterPro" id="IPR012495">
    <property type="entry name" value="TadE-like_dom"/>
</dbReference>
<evidence type="ECO:0000259" key="2">
    <source>
        <dbReference type="Pfam" id="PF07811"/>
    </source>
</evidence>
<dbReference type="AlphaFoldDB" id="A0A7Y0FW95"/>
<evidence type="ECO:0000313" key="4">
    <source>
        <dbReference type="Proteomes" id="UP000541470"/>
    </source>
</evidence>
<name>A0A7Y0FW95_9HYPH</name>
<keyword evidence="1" id="KW-0472">Membrane</keyword>
<protein>
    <submittedName>
        <fullName evidence="3">Pilus assembly protein</fullName>
    </submittedName>
</protein>
<feature type="domain" description="TadE-like" evidence="2">
    <location>
        <begin position="15"/>
        <end position="52"/>
    </location>
</feature>
<keyword evidence="1" id="KW-1133">Transmembrane helix</keyword>
<feature type="transmembrane region" description="Helical" evidence="1">
    <location>
        <begin position="12"/>
        <end position="32"/>
    </location>
</feature>
<evidence type="ECO:0000256" key="1">
    <source>
        <dbReference type="SAM" id="Phobius"/>
    </source>
</evidence>
<dbReference type="Proteomes" id="UP000541470">
    <property type="component" value="Unassembled WGS sequence"/>
</dbReference>
<organism evidence="3 4">
    <name type="scientific">Rhizobium terricola</name>
    <dbReference type="NCBI Taxonomy" id="2728849"/>
    <lineage>
        <taxon>Bacteria</taxon>
        <taxon>Pseudomonadati</taxon>
        <taxon>Pseudomonadota</taxon>
        <taxon>Alphaproteobacteria</taxon>
        <taxon>Hyphomicrobiales</taxon>
        <taxon>Rhizobiaceae</taxon>
        <taxon>Rhizobium/Agrobacterium group</taxon>
        <taxon>Rhizobium</taxon>
    </lineage>
</organism>